<accession>A0ABW4BC95</accession>
<dbReference type="Gene3D" id="3.40.1170.60">
    <property type="match status" value="1"/>
</dbReference>
<dbReference type="SUPFAM" id="SSF56672">
    <property type="entry name" value="DNA/RNA polymerases"/>
    <property type="match status" value="1"/>
</dbReference>
<dbReference type="PANTHER" id="PTHR11076:SF35">
    <property type="entry name" value="DNA REPAIR PROTEIN HOMOLOG YOBH"/>
    <property type="match status" value="1"/>
</dbReference>
<proteinExistence type="inferred from homology"/>
<organism evidence="5 6">
    <name type="scientific">Lacticaseibacillus jixianensis</name>
    <dbReference type="NCBI Taxonomy" id="2486012"/>
    <lineage>
        <taxon>Bacteria</taxon>
        <taxon>Bacillati</taxon>
        <taxon>Bacillota</taxon>
        <taxon>Bacilli</taxon>
        <taxon>Lactobacillales</taxon>
        <taxon>Lactobacillaceae</taxon>
        <taxon>Lacticaseibacillus</taxon>
    </lineage>
</organism>
<dbReference type="InterPro" id="IPR001126">
    <property type="entry name" value="UmuC"/>
</dbReference>
<dbReference type="Gene3D" id="1.10.150.20">
    <property type="entry name" value="5' to 3' exonuclease, C-terminal subdomain"/>
    <property type="match status" value="1"/>
</dbReference>
<dbReference type="Gene3D" id="3.30.70.270">
    <property type="match status" value="1"/>
</dbReference>
<evidence type="ECO:0000256" key="3">
    <source>
        <dbReference type="ARBA" id="ARBA00022932"/>
    </source>
</evidence>
<dbReference type="PROSITE" id="PS50173">
    <property type="entry name" value="UMUC"/>
    <property type="match status" value="1"/>
</dbReference>
<dbReference type="EMBL" id="JBHTMO010000031">
    <property type="protein sequence ID" value="MFD1393822.1"/>
    <property type="molecule type" value="Genomic_DNA"/>
</dbReference>
<sequence>MKELPLYQHEPHGVFFLIDNKSFYASVEATARGWDPLQVALVVMSEQPNTNGGLILATSPRAKQEFGLKANVSRQRDLPDDPDLIVVPPRMNLYIKRNLQINDIFRRFVPDSDLWPYSIDESILDVTHSWKLFGDTPRQVARRIQKTVYDELGLYTTVGIGENPVQAKIALDIYAKHEPSFIGTITYATVPEKLWSIKDLTAVWSIADRTAAHLNRLGIHTIDELAHANPYLLEQEMGIMGQQLFALAWGIDRTQLAERVPTKAPSIGNSQVLPRDYAIQGEIELVIKEIGEQVAARLRHHRKKAGSISLSIGFSFASAEATGRSGFSHTTRLLPTNRNDELNEALIMLFRRYWQGEVIRNVAVYTGRLAPDTGEQLDLLTPVDEQVRATDLARTVDELRRKFGFTAIVYAKSKLRGGTAIQRASLVGGHNGGNSYE</sequence>
<evidence type="ECO:0000256" key="2">
    <source>
        <dbReference type="ARBA" id="ARBA00022457"/>
    </source>
</evidence>
<evidence type="ECO:0000256" key="1">
    <source>
        <dbReference type="ARBA" id="ARBA00010945"/>
    </source>
</evidence>
<dbReference type="InterPro" id="IPR017961">
    <property type="entry name" value="DNA_pol_Y-fam_little_finger"/>
</dbReference>
<feature type="domain" description="UmuC" evidence="4">
    <location>
        <begin position="15"/>
        <end position="207"/>
    </location>
</feature>
<name>A0ABW4BC95_9LACO</name>
<keyword evidence="3" id="KW-0548">Nucleotidyltransferase</keyword>
<dbReference type="InterPro" id="IPR043128">
    <property type="entry name" value="Rev_trsase/Diguanyl_cyclase"/>
</dbReference>
<protein>
    <submittedName>
        <fullName evidence="5">Y-family DNA polymerase</fullName>
    </submittedName>
</protein>
<dbReference type="CDD" id="cd01700">
    <property type="entry name" value="PolY_Pol_V_umuC"/>
    <property type="match status" value="1"/>
</dbReference>
<keyword evidence="2" id="KW-0515">Mutator protein</keyword>
<keyword evidence="6" id="KW-1185">Reference proteome</keyword>
<dbReference type="InterPro" id="IPR050116">
    <property type="entry name" value="DNA_polymerase-Y"/>
</dbReference>
<evidence type="ECO:0000313" key="6">
    <source>
        <dbReference type="Proteomes" id="UP001597249"/>
    </source>
</evidence>
<keyword evidence="3" id="KW-0239">DNA-directed DNA polymerase</keyword>
<evidence type="ECO:0000313" key="5">
    <source>
        <dbReference type="EMBL" id="MFD1393822.1"/>
    </source>
</evidence>
<dbReference type="PANTHER" id="PTHR11076">
    <property type="entry name" value="DNA REPAIR POLYMERASE UMUC / TRANSFERASE FAMILY MEMBER"/>
    <property type="match status" value="1"/>
</dbReference>
<dbReference type="RefSeq" id="WP_125586704.1">
    <property type="nucleotide sequence ID" value="NZ_JBHTMO010000031.1"/>
</dbReference>
<comment type="similarity">
    <text evidence="1">Belongs to the DNA polymerase type-Y family.</text>
</comment>
<reference evidence="6" key="1">
    <citation type="journal article" date="2019" name="Int. J. Syst. Evol. Microbiol.">
        <title>The Global Catalogue of Microorganisms (GCM) 10K type strain sequencing project: providing services to taxonomists for standard genome sequencing and annotation.</title>
        <authorList>
            <consortium name="The Broad Institute Genomics Platform"/>
            <consortium name="The Broad Institute Genome Sequencing Center for Infectious Disease"/>
            <person name="Wu L."/>
            <person name="Ma J."/>
        </authorList>
    </citation>
    <scope>NUCLEOTIDE SEQUENCE [LARGE SCALE GENOMIC DNA]</scope>
    <source>
        <strain evidence="6">CCM 8911</strain>
    </source>
</reference>
<dbReference type="Proteomes" id="UP001597249">
    <property type="component" value="Unassembled WGS sequence"/>
</dbReference>
<comment type="caution">
    <text evidence="5">The sequence shown here is derived from an EMBL/GenBank/DDBJ whole genome shotgun (WGS) entry which is preliminary data.</text>
</comment>
<gene>
    <name evidence="5" type="ORF">ACFQ3L_09620</name>
</gene>
<evidence type="ECO:0000259" key="4">
    <source>
        <dbReference type="PROSITE" id="PS50173"/>
    </source>
</evidence>
<dbReference type="Pfam" id="PF11799">
    <property type="entry name" value="IMS_C"/>
    <property type="match status" value="1"/>
</dbReference>
<keyword evidence="3" id="KW-0808">Transferase</keyword>
<dbReference type="Pfam" id="PF00817">
    <property type="entry name" value="IMS"/>
    <property type="match status" value="1"/>
</dbReference>
<dbReference type="InterPro" id="IPR043502">
    <property type="entry name" value="DNA/RNA_pol_sf"/>
</dbReference>